<protein>
    <recommendedName>
        <fullName evidence="15">G-protein coupled receptors family 2 profile 2 domain-containing protein</fullName>
    </recommendedName>
</protein>
<feature type="domain" description="C-type lectin" evidence="10">
    <location>
        <begin position="63"/>
        <end position="189"/>
    </location>
</feature>
<proteinExistence type="inferred from homology"/>
<dbReference type="PANTHER" id="PTHR12011">
    <property type="entry name" value="ADHESION G-PROTEIN COUPLED RECEPTOR"/>
    <property type="match status" value="1"/>
</dbReference>
<reference evidence="13 14" key="1">
    <citation type="journal article" date="2008" name="Nature">
        <title>The Trichoplax genome and the nature of placozoans.</title>
        <authorList>
            <person name="Srivastava M."/>
            <person name="Begovic E."/>
            <person name="Chapman J."/>
            <person name="Putnam N.H."/>
            <person name="Hellsten U."/>
            <person name="Kawashima T."/>
            <person name="Kuo A."/>
            <person name="Mitros T."/>
            <person name="Salamov A."/>
            <person name="Carpenter M.L."/>
            <person name="Signorovitch A.Y."/>
            <person name="Moreno M.A."/>
            <person name="Kamm K."/>
            <person name="Grimwood J."/>
            <person name="Schmutz J."/>
            <person name="Shapiro H."/>
            <person name="Grigoriev I.V."/>
            <person name="Buss L.W."/>
            <person name="Schierwater B."/>
            <person name="Dellaporta S.L."/>
            <person name="Rokhsar D.S."/>
        </authorList>
    </citation>
    <scope>NUCLEOTIDE SEQUENCE [LARGE SCALE GENOMIC DNA]</scope>
    <source>
        <strain evidence="13 14">Grell-BS-1999</strain>
    </source>
</reference>
<dbReference type="Pfam" id="PF01825">
    <property type="entry name" value="GPS"/>
    <property type="match status" value="1"/>
</dbReference>
<dbReference type="PROSITE" id="PS50041">
    <property type="entry name" value="C_TYPE_LECTIN_2"/>
    <property type="match status" value="1"/>
</dbReference>
<keyword evidence="3 9" id="KW-0812">Transmembrane</keyword>
<feature type="transmembrane region" description="Helical" evidence="9">
    <location>
        <begin position="781"/>
        <end position="800"/>
    </location>
</feature>
<feature type="transmembrane region" description="Helical" evidence="9">
    <location>
        <begin position="676"/>
        <end position="699"/>
    </location>
</feature>
<name>B3RZ81_TRIAD</name>
<dbReference type="GO" id="GO:0004930">
    <property type="term" value="F:G protein-coupled receptor activity"/>
    <property type="evidence" value="ECO:0007669"/>
    <property type="project" value="InterPro"/>
</dbReference>
<comment type="subcellular location">
    <subcellularLocation>
        <location evidence="1">Membrane</location>
        <topology evidence="1">Multi-pass membrane protein</topology>
    </subcellularLocation>
</comment>
<sequence length="983" mass="110507">MYYLTREYKYLHTIGLIFMTTIYFGMAMSGSVSIGGSENEAGASSESGARDISSTCDTPWVQIEDRCVWLSNSEAKFASADQQCQSLNGHLVMDSPANFHQNLTKYLSIAATFYTVPIWIGLTDTRGINNLLDYRWKVPPYHYISYNNNYWASGQPDTLNDRCVALKRSDLNYLWYDYDCVLFHRFLCQKEINTSSKSSSDSLSADLASKGISEITMTSIIDSSLQLLTALPIQQLNHSIISLFENLHNTISQSRESSLSLSIYSSKTMLNEQFPLQTVALFTDNFMQSSKSIGNDILEDFFYSDEDSFPSSNFDLFSNSADITYFVTSEETITDYTVNSNKSSNTWKFTYNPSSPTSNETEHIITASPVKKSTVYHSYYDQKTNEPTPKTPTPKTIKNQVHALNTLLQKNTTSNISLNSAALKNYASNFFFIANNYDAYLSSELENENMIESMINAANILLDPLNAEEWEADSYQDSSHIVDMIGGMENFALKIGQAGLSHTINVVTKNIELEIKVPNEKEVVYNTKLNLGYRSYDWMQVGDPTNQLQRQLIPIVKVLYKEIGLTEDIKTNADISVNTHILSCAIATAETNLSIDYQFSLGHKMPYFRSTAIICKQCSGNMNLDALKRWLSNGCQVIRSRYSYTSCRCNHLTHFAIMMRVTNATISDKHQQILSILTYIGFGISLVAMVIAFTLFTIFRALRSERFEIHKNLIAALALAQIIHIASMQSDYDAADSIRCKIFAISLHYLYLAAFSWMLVEGINLYFMIIRVFNAGKSMTAIYYGIGWGLPLIVVGVSVAVKFQDYGVNSCWLSITSGLIWAFIGPAIFIISFNTIILLMVVRIVLHSATAKVTGNATDAGLTWVFGVLSFDEDTIAFSYLFVIFNSLQVRAKLKSFRQKNATNSHLNSSVWKANSRKKRKTNPSSILKSSDNDDIRIANQSRATAIKSTMSTDITVQNAVALPYCPEEYIQKALFSHEVERS</sequence>
<feature type="transmembrane region" description="Helical" evidence="9">
    <location>
        <begin position="749"/>
        <end position="769"/>
    </location>
</feature>
<dbReference type="InterPro" id="IPR001304">
    <property type="entry name" value="C-type_lectin-like"/>
</dbReference>
<dbReference type="SMART" id="SM00034">
    <property type="entry name" value="CLECT"/>
    <property type="match status" value="1"/>
</dbReference>
<keyword evidence="5 9" id="KW-0472">Membrane</keyword>
<dbReference type="GeneID" id="6754537"/>
<dbReference type="PhylomeDB" id="B3RZ81"/>
<dbReference type="Gene3D" id="2.60.220.50">
    <property type="match status" value="1"/>
</dbReference>
<dbReference type="GO" id="GO:0005886">
    <property type="term" value="C:plasma membrane"/>
    <property type="evidence" value="ECO:0000318"/>
    <property type="project" value="GO_Central"/>
</dbReference>
<feature type="region of interest" description="Disordered" evidence="8">
    <location>
        <begin position="908"/>
        <end position="931"/>
    </location>
</feature>
<dbReference type="STRING" id="10228.B3RZ81"/>
<dbReference type="Proteomes" id="UP000009022">
    <property type="component" value="Unassembled WGS sequence"/>
</dbReference>
<evidence type="ECO:0000256" key="3">
    <source>
        <dbReference type="ARBA" id="ARBA00022692"/>
    </source>
</evidence>
<keyword evidence="14" id="KW-1185">Reference proteome</keyword>
<dbReference type="InterPro" id="IPR018378">
    <property type="entry name" value="C-type_lectin_CS"/>
</dbReference>
<dbReference type="eggNOG" id="KOG4193">
    <property type="taxonomic scope" value="Eukaryota"/>
</dbReference>
<dbReference type="EMBL" id="DS985246">
    <property type="protein sequence ID" value="EDV24156.1"/>
    <property type="molecule type" value="Genomic_DNA"/>
</dbReference>
<evidence type="ECO:0000259" key="11">
    <source>
        <dbReference type="PROSITE" id="PS50221"/>
    </source>
</evidence>
<dbReference type="InterPro" id="IPR000832">
    <property type="entry name" value="GPCR_2_secretin-like"/>
</dbReference>
<feature type="domain" description="G-protein coupled receptors family 2 profile 2" evidence="12">
    <location>
        <begin position="674"/>
        <end position="847"/>
    </location>
</feature>
<dbReference type="Pfam" id="PF00059">
    <property type="entry name" value="Lectin_C"/>
    <property type="match status" value="1"/>
</dbReference>
<evidence type="ECO:0000313" key="13">
    <source>
        <dbReference type="EMBL" id="EDV24156.1"/>
    </source>
</evidence>
<dbReference type="FunFam" id="2.60.220.50:FF:000088">
    <property type="entry name" value="Adhesion G protein-coupled receptor L2"/>
    <property type="match status" value="1"/>
</dbReference>
<keyword evidence="7" id="KW-0325">Glycoprotein</keyword>
<dbReference type="OrthoDB" id="1100386at2759"/>
<evidence type="ECO:0008006" key="15">
    <source>
        <dbReference type="Google" id="ProtNLM"/>
    </source>
</evidence>
<dbReference type="PROSITE" id="PS00615">
    <property type="entry name" value="C_TYPE_LECTIN_1"/>
    <property type="match status" value="1"/>
</dbReference>
<dbReference type="CDD" id="cd00037">
    <property type="entry name" value="CLECT"/>
    <property type="match status" value="1"/>
</dbReference>
<keyword evidence="6" id="KW-1015">Disulfide bond</keyword>
<dbReference type="RefSeq" id="XP_002113682.1">
    <property type="nucleotide sequence ID" value="XM_002113646.1"/>
</dbReference>
<dbReference type="FunCoup" id="B3RZ81">
    <property type="interactions" value="4"/>
</dbReference>
<dbReference type="PROSITE" id="PS50261">
    <property type="entry name" value="G_PROTEIN_RECEP_F2_4"/>
    <property type="match status" value="1"/>
</dbReference>
<evidence type="ECO:0000256" key="6">
    <source>
        <dbReference type="ARBA" id="ARBA00023157"/>
    </source>
</evidence>
<dbReference type="InterPro" id="IPR017981">
    <property type="entry name" value="GPCR_2-like_7TM"/>
</dbReference>
<dbReference type="PROSITE" id="PS50221">
    <property type="entry name" value="GAIN_B"/>
    <property type="match status" value="1"/>
</dbReference>
<evidence type="ECO:0000256" key="8">
    <source>
        <dbReference type="SAM" id="MobiDB-lite"/>
    </source>
</evidence>
<evidence type="ECO:0000256" key="4">
    <source>
        <dbReference type="ARBA" id="ARBA00022989"/>
    </source>
</evidence>
<evidence type="ECO:0000259" key="10">
    <source>
        <dbReference type="PROSITE" id="PS50041"/>
    </source>
</evidence>
<dbReference type="InterPro" id="IPR057244">
    <property type="entry name" value="GAIN_B"/>
</dbReference>
<dbReference type="AlphaFoldDB" id="B3RZ81"/>
<dbReference type="CTD" id="6754537"/>
<dbReference type="PRINTS" id="PR00249">
    <property type="entry name" value="GPCRSECRETIN"/>
</dbReference>
<dbReference type="KEGG" id="tad:TRIADDRAFT_57359"/>
<dbReference type="Gene3D" id="3.10.100.10">
    <property type="entry name" value="Mannose-Binding Protein A, subunit A"/>
    <property type="match status" value="1"/>
</dbReference>
<evidence type="ECO:0000256" key="1">
    <source>
        <dbReference type="ARBA" id="ARBA00004141"/>
    </source>
</evidence>
<comment type="similarity">
    <text evidence="2">Belongs to the G-protein coupled receptor 2 family. Adhesion G-protein coupled receptor (ADGR) subfamily.</text>
</comment>
<evidence type="ECO:0000256" key="2">
    <source>
        <dbReference type="ARBA" id="ARBA00007343"/>
    </source>
</evidence>
<dbReference type="SUPFAM" id="SSF56436">
    <property type="entry name" value="C-type lectin-like"/>
    <property type="match status" value="1"/>
</dbReference>
<dbReference type="InParanoid" id="B3RZ81"/>
<dbReference type="Pfam" id="PF00002">
    <property type="entry name" value="7tm_2"/>
    <property type="match status" value="1"/>
</dbReference>
<dbReference type="Gene3D" id="1.20.1070.10">
    <property type="entry name" value="Rhodopsin 7-helix transmembrane proteins"/>
    <property type="match status" value="1"/>
</dbReference>
<dbReference type="GO" id="GO:0007166">
    <property type="term" value="P:cell surface receptor signaling pathway"/>
    <property type="evidence" value="ECO:0007669"/>
    <property type="project" value="InterPro"/>
</dbReference>
<evidence type="ECO:0000259" key="12">
    <source>
        <dbReference type="PROSITE" id="PS50261"/>
    </source>
</evidence>
<dbReference type="SMART" id="SM00303">
    <property type="entry name" value="GPS"/>
    <property type="match status" value="1"/>
</dbReference>
<dbReference type="InterPro" id="IPR016186">
    <property type="entry name" value="C-type_lectin-like/link_sf"/>
</dbReference>
<dbReference type="InterPro" id="IPR016187">
    <property type="entry name" value="CTDL_fold"/>
</dbReference>
<dbReference type="InterPro" id="IPR000203">
    <property type="entry name" value="GPS"/>
</dbReference>
<evidence type="ECO:0000313" key="14">
    <source>
        <dbReference type="Proteomes" id="UP000009022"/>
    </source>
</evidence>
<accession>B3RZ81</accession>
<dbReference type="HOGENOM" id="CLU_303129_0_0_1"/>
<dbReference type="InterPro" id="IPR046338">
    <property type="entry name" value="GAIN_dom_sf"/>
</dbReference>
<dbReference type="PANTHER" id="PTHR12011:SF347">
    <property type="entry name" value="FI21270P1-RELATED"/>
    <property type="match status" value="1"/>
</dbReference>
<keyword evidence="4 9" id="KW-1133">Transmembrane helix</keyword>
<evidence type="ECO:0000256" key="9">
    <source>
        <dbReference type="SAM" id="Phobius"/>
    </source>
</evidence>
<dbReference type="FunFam" id="1.20.1070.10:FF:000058">
    <property type="entry name" value="Adhesion G protein-coupled receptor F5"/>
    <property type="match status" value="1"/>
</dbReference>
<evidence type="ECO:0000256" key="5">
    <source>
        <dbReference type="ARBA" id="ARBA00023136"/>
    </source>
</evidence>
<feature type="domain" description="GAIN-B" evidence="11">
    <location>
        <begin position="502"/>
        <end position="665"/>
    </location>
</feature>
<evidence type="ECO:0000256" key="7">
    <source>
        <dbReference type="ARBA" id="ARBA00023180"/>
    </source>
</evidence>
<feature type="transmembrane region" description="Helical" evidence="9">
    <location>
        <begin position="820"/>
        <end position="842"/>
    </location>
</feature>
<organism evidence="13 14">
    <name type="scientific">Trichoplax adhaerens</name>
    <name type="common">Trichoplax reptans</name>
    <dbReference type="NCBI Taxonomy" id="10228"/>
    <lineage>
        <taxon>Eukaryota</taxon>
        <taxon>Metazoa</taxon>
        <taxon>Placozoa</taxon>
        <taxon>Uniplacotomia</taxon>
        <taxon>Trichoplacea</taxon>
        <taxon>Trichoplacidae</taxon>
        <taxon>Trichoplax</taxon>
    </lineage>
</organism>
<feature type="transmembrane region" description="Helical" evidence="9">
    <location>
        <begin position="12"/>
        <end position="34"/>
    </location>
</feature>
<gene>
    <name evidence="13" type="ORF">TRIADDRAFT_57359</name>
</gene>